<evidence type="ECO:0008006" key="3">
    <source>
        <dbReference type="Google" id="ProtNLM"/>
    </source>
</evidence>
<reference evidence="1 2" key="1">
    <citation type="journal article" date="2008" name="Proc. Natl. Acad. Sci. U.S.A.">
        <title>The genome of Cyanothece 51142, a unicellular diazotrophic cyanobacterium important in the marine nitrogen cycle.</title>
        <authorList>
            <person name="Welsh E.A."/>
            <person name="Liberton M."/>
            <person name="Stoeckel J."/>
            <person name="Loh T."/>
            <person name="Elvitigala T."/>
            <person name="Wang C."/>
            <person name="Wollam A."/>
            <person name="Fulton R.S."/>
            <person name="Clifton S.W."/>
            <person name="Jacobs J.M."/>
            <person name="Aurora R."/>
            <person name="Ghosh B.K."/>
            <person name="Sherman L.A."/>
            <person name="Smith R.D."/>
            <person name="Wilson R.K."/>
            <person name="Pakrasi H.B."/>
        </authorList>
    </citation>
    <scope>NUCLEOTIDE SEQUENCE [LARGE SCALE GENOMIC DNA]</scope>
    <source>
        <strain evidence="2">ATCC 51142 / BH68</strain>
        <plasmid evidence="2">A</plasmid>
    </source>
</reference>
<dbReference type="HOGENOM" id="CLU_1159579_0_0_3"/>
<geneLocation type="plasmid" evidence="1 2">
    <name>A</name>
</geneLocation>
<organism evidence="1 2">
    <name type="scientific">Crocosphaera subtropica (strain ATCC 51142 / BH68)</name>
    <name type="common">Cyanothece sp. (strain ATCC 51142)</name>
    <dbReference type="NCBI Taxonomy" id="43989"/>
    <lineage>
        <taxon>Bacteria</taxon>
        <taxon>Bacillati</taxon>
        <taxon>Cyanobacteriota</taxon>
        <taxon>Cyanophyceae</taxon>
        <taxon>Oscillatoriophycideae</taxon>
        <taxon>Chroococcales</taxon>
        <taxon>Aphanothecaceae</taxon>
        <taxon>Crocosphaera</taxon>
        <taxon>Crocosphaera subtropica</taxon>
    </lineage>
</organism>
<dbReference type="AlphaFoldDB" id="B1X364"/>
<protein>
    <recommendedName>
        <fullName evidence="3">Helicase A859L</fullName>
    </recommendedName>
</protein>
<dbReference type="Proteomes" id="UP000001203">
    <property type="component" value="Plasmid A"/>
</dbReference>
<dbReference type="Pfam" id="PF13455">
    <property type="entry name" value="MUG113"/>
    <property type="match status" value="1"/>
</dbReference>
<dbReference type="KEGG" id="cyt:cce_5229"/>
<gene>
    <name evidence="1" type="ordered locus">cce_5229</name>
</gene>
<name>B1X364_CROS5</name>
<dbReference type="EMBL" id="CP000808">
    <property type="protein sequence ID" value="ACB54575.1"/>
    <property type="molecule type" value="Genomic_DNA"/>
</dbReference>
<sequence length="239" mass="27290">MRITFYVNRVPGNPLKGRGWIDIRNLEVVKRLNIPMTGDCTNSHIQIKVKCSSPEYEKFRQKGYTRSKSNGISVGKFEEDYLMVTVACHRGKAGGKKFQVIEKRENVSLIVQKSLTIEAVRFWAETWASEGAYLVTPGGKKIAIEQNKVIETEYVYLIYSEVMNAIKIGRAKNVEKRFTSLQTAHPYPLKIIKTLKVSGKKAAIDLEKQLHQQFADYRLSGEWFKACEALMNFSDDKNS</sequence>
<evidence type="ECO:0000313" key="2">
    <source>
        <dbReference type="Proteomes" id="UP000001203"/>
    </source>
</evidence>
<proteinExistence type="predicted"/>
<accession>B1X364</accession>
<evidence type="ECO:0000313" key="1">
    <source>
        <dbReference type="EMBL" id="ACB54575.1"/>
    </source>
</evidence>
<dbReference type="OrthoDB" id="573474at2"/>
<keyword evidence="1" id="KW-0614">Plasmid</keyword>
<keyword evidence="2" id="KW-1185">Reference proteome</keyword>